<dbReference type="InterPro" id="IPR050639">
    <property type="entry name" value="SSR_resolvase"/>
</dbReference>
<sequence>MNIAIYSRKSKYSEKGDSIDNQIQYCKDYVKMHLKQITEPNFIIYEDEGFSAATTIRPSYQKLLEDIKVKKIQVLICYRLDRINRNVSDFSKTLELLEECNISFISATENFDTSTPMGKAMIYIASVFAQLERETTAERVRDNMLALSRTGRWLGGLSPLGYQSESILYMDESLKERQLYQLVPIEKELNKVLLIFLKYKETQSLSQLETYCLTNHIKTQKNCDFTKNSLSLLLQNPTYCIADKEAYDYFSGLNCIIPFSISDFNGQNGILCYNRTKHLAGNRQKKRPAKEWIVAIGKHRGIITGKDFAFTQNLLKQNRTKGSPRKDTSQIALFSGLITCSCCGSRLRIKNIRRTKDKVTYSYVCEMKVLSKGARCQNKNLPGASFDEKLLTLIRNILLYLNITDTAIDLLLEKEYLIKSEAETAVFQINTLNQELTAINDEISNLLKQLSQNSSPLLAKYILPQLDKLDGKKKQSEERLHNLTIGITKADTQSPDVLKTYTTLTSVETLLACHDVKNLRALAELFIKSIYWDGQSASIKLNLPSYEHFCIDS</sequence>
<dbReference type="KEGG" id="acel:acsn021_33290"/>
<dbReference type="SMART" id="SM00857">
    <property type="entry name" value="Resolvase"/>
    <property type="match status" value="1"/>
</dbReference>
<protein>
    <submittedName>
        <fullName evidence="1">Resolvase</fullName>
    </submittedName>
</protein>
<dbReference type="InterPro" id="IPR006119">
    <property type="entry name" value="Resolv_N"/>
</dbReference>
<dbReference type="RefSeq" id="WP_184093718.1">
    <property type="nucleotide sequence ID" value="NZ_AP023367.1"/>
</dbReference>
<dbReference type="Pfam" id="PF00239">
    <property type="entry name" value="Resolvase"/>
    <property type="match status" value="1"/>
</dbReference>
<evidence type="ECO:0000313" key="2">
    <source>
        <dbReference type="Proteomes" id="UP000515561"/>
    </source>
</evidence>
<dbReference type="InterPro" id="IPR038109">
    <property type="entry name" value="DNA_bind_recomb_sf"/>
</dbReference>
<reference evidence="1 2" key="1">
    <citation type="journal article" date="2016" name="Int. J. Syst. Evol. Microbiol.">
        <title>Descriptions of Anaerotaenia torta gen. nov., sp. nov. and Anaerocolumna cellulosilytica gen. nov., sp. nov. isolated from a methanogenic reactor of cattle waste.</title>
        <authorList>
            <person name="Uek A."/>
            <person name="Ohtaki Y."/>
            <person name="Kaku N."/>
            <person name="Ueki K."/>
        </authorList>
    </citation>
    <scope>NUCLEOTIDE SEQUENCE [LARGE SCALE GENOMIC DNA]</scope>
    <source>
        <strain evidence="1 2">SN021</strain>
    </source>
</reference>
<dbReference type="AlphaFoldDB" id="A0A6S6R8K1"/>
<dbReference type="PROSITE" id="PS51736">
    <property type="entry name" value="RECOMBINASES_3"/>
    <property type="match status" value="1"/>
</dbReference>
<keyword evidence="2" id="KW-1185">Reference proteome</keyword>
<accession>A0A6S6R8K1</accession>
<gene>
    <name evidence="1" type="ORF">acsn021_33290</name>
</gene>
<dbReference type="GO" id="GO:0000150">
    <property type="term" value="F:DNA strand exchange activity"/>
    <property type="evidence" value="ECO:0007669"/>
    <property type="project" value="InterPro"/>
</dbReference>
<dbReference type="Gene3D" id="3.90.1750.20">
    <property type="entry name" value="Putative Large Serine Recombinase, Chain B, Domain 2"/>
    <property type="match status" value="1"/>
</dbReference>
<dbReference type="PANTHER" id="PTHR30461:SF23">
    <property type="entry name" value="DNA RECOMBINASE-RELATED"/>
    <property type="match status" value="1"/>
</dbReference>
<dbReference type="PANTHER" id="PTHR30461">
    <property type="entry name" value="DNA-INVERTASE FROM LAMBDOID PROPHAGE"/>
    <property type="match status" value="1"/>
</dbReference>
<organism evidence="1 2">
    <name type="scientific">Anaerocolumna cellulosilytica</name>
    <dbReference type="NCBI Taxonomy" id="433286"/>
    <lineage>
        <taxon>Bacteria</taxon>
        <taxon>Bacillati</taxon>
        <taxon>Bacillota</taxon>
        <taxon>Clostridia</taxon>
        <taxon>Lachnospirales</taxon>
        <taxon>Lachnospiraceae</taxon>
        <taxon>Anaerocolumna</taxon>
    </lineage>
</organism>
<dbReference type="Pfam" id="PF13408">
    <property type="entry name" value="Zn_ribbon_recom"/>
    <property type="match status" value="1"/>
</dbReference>
<evidence type="ECO:0000313" key="1">
    <source>
        <dbReference type="EMBL" id="BCJ95760.1"/>
    </source>
</evidence>
<dbReference type="SUPFAM" id="SSF53041">
    <property type="entry name" value="Resolvase-like"/>
    <property type="match status" value="1"/>
</dbReference>
<dbReference type="Proteomes" id="UP000515561">
    <property type="component" value="Chromosome"/>
</dbReference>
<dbReference type="Pfam" id="PF07508">
    <property type="entry name" value="Recombinase"/>
    <property type="match status" value="1"/>
</dbReference>
<dbReference type="Gene3D" id="3.40.50.1390">
    <property type="entry name" value="Resolvase, N-terminal catalytic domain"/>
    <property type="match status" value="1"/>
</dbReference>
<dbReference type="EMBL" id="AP023367">
    <property type="protein sequence ID" value="BCJ95760.1"/>
    <property type="molecule type" value="Genomic_DNA"/>
</dbReference>
<dbReference type="CDD" id="cd00338">
    <property type="entry name" value="Ser_Recombinase"/>
    <property type="match status" value="1"/>
</dbReference>
<proteinExistence type="predicted"/>
<dbReference type="InterPro" id="IPR011109">
    <property type="entry name" value="DNA_bind_recombinase_dom"/>
</dbReference>
<dbReference type="InterPro" id="IPR036162">
    <property type="entry name" value="Resolvase-like_N_sf"/>
</dbReference>
<name>A0A6S6R8K1_9FIRM</name>
<dbReference type="InterPro" id="IPR025827">
    <property type="entry name" value="Zn_ribbon_recom_dom"/>
</dbReference>
<dbReference type="GO" id="GO:0003677">
    <property type="term" value="F:DNA binding"/>
    <property type="evidence" value="ECO:0007669"/>
    <property type="project" value="InterPro"/>
</dbReference>